<dbReference type="AlphaFoldDB" id="A0A2G6PGJ6"/>
<organism evidence="1 2">
    <name type="scientific">Candidatus Contendibacter odensensis</name>
    <dbReference type="NCBI Taxonomy" id="1400860"/>
    <lineage>
        <taxon>Bacteria</taxon>
        <taxon>Pseudomonadati</taxon>
        <taxon>Pseudomonadota</taxon>
        <taxon>Gammaproteobacteria</taxon>
        <taxon>Candidatus Competibacteraceae</taxon>
        <taxon>Candidatus Contendibacter</taxon>
    </lineage>
</organism>
<dbReference type="Gene3D" id="3.40.50.10610">
    <property type="entry name" value="ABC-type transport auxiliary lipoprotein component"/>
    <property type="match status" value="1"/>
</dbReference>
<dbReference type="EMBL" id="PDTV01000005">
    <property type="protein sequence ID" value="PIE83370.1"/>
    <property type="molecule type" value="Genomic_DNA"/>
</dbReference>
<proteinExistence type="predicted"/>
<evidence type="ECO:0000313" key="1">
    <source>
        <dbReference type="EMBL" id="PIE83370.1"/>
    </source>
</evidence>
<accession>A0A2G6PGJ6</accession>
<comment type="caution">
    <text evidence="1">The sequence shown here is derived from an EMBL/GenBank/DDBJ whole genome shotgun (WGS) entry which is preliminary data.</text>
</comment>
<gene>
    <name evidence="1" type="ORF">CSA09_02560</name>
</gene>
<evidence type="ECO:0008006" key="3">
    <source>
        <dbReference type="Google" id="ProtNLM"/>
    </source>
</evidence>
<protein>
    <recommendedName>
        <fullName evidence="3">Curli production assembly/transport component CsgG</fullName>
    </recommendedName>
</protein>
<reference evidence="1 2" key="1">
    <citation type="submission" date="2017-10" db="EMBL/GenBank/DDBJ databases">
        <title>Novel microbial diversity and functional potential in the marine mammal oral microbiome.</title>
        <authorList>
            <person name="Dudek N.K."/>
            <person name="Sun C.L."/>
            <person name="Burstein D."/>
            <person name="Kantor R.S."/>
            <person name="Aliaga Goltsman D.S."/>
            <person name="Bik E.M."/>
            <person name="Thomas B.C."/>
            <person name="Banfield J.F."/>
            <person name="Relman D.A."/>
        </authorList>
    </citation>
    <scope>NUCLEOTIDE SEQUENCE [LARGE SCALE GENOMIC DNA]</scope>
    <source>
        <strain evidence="1">DOLJORAL78_50_517</strain>
    </source>
</reference>
<sequence>MGAQSEEPKKVAVVEFSVRGDLPEHTGAIIADLMSLALANTRHFALKDRLSLRSVAKIAKAQELGATGLLDPKTSAELGKEFKLDAVVIGEVSKLGNRINVTTRLIDTKTAALLRGGQIQGKDLDDIQINVYQLALAITAPPETPKSYALIVKTRPTDANVRLLQTSVAYRPGVALAAGEYQFEVTRSGYVPRQQSVIINDRDVTVTVVLEKAKYRLAIQSQPADAKIRFVGSETVYRSGMELESGRYQVEVSRKGYKTKILPVTIADSDVAVPVKLEKIEKKEDRFGLTVRSKPVDAAIRLKDLDITYKPGVKLLPGSYIVEVAKAGYIATQVTVTIVDKDVAVPVTLEREPKEYGLTVEVEPPNARIRLLGIKPVYRPGIR</sequence>
<dbReference type="Proteomes" id="UP000229278">
    <property type="component" value="Unassembled WGS sequence"/>
</dbReference>
<feature type="non-terminal residue" evidence="1">
    <location>
        <position position="383"/>
    </location>
</feature>
<dbReference type="PANTHER" id="PTHR36194">
    <property type="entry name" value="S-LAYER-LIKE PROTEIN"/>
    <property type="match status" value="1"/>
</dbReference>
<name>A0A2G6PGJ6_9GAMM</name>
<evidence type="ECO:0000313" key="2">
    <source>
        <dbReference type="Proteomes" id="UP000229278"/>
    </source>
</evidence>
<dbReference type="PANTHER" id="PTHR36194:SF1">
    <property type="entry name" value="S-LAYER-LIKE PROTEIN"/>
    <property type="match status" value="1"/>
</dbReference>